<sequence length="159" mass="18343">MNSALTVYKDLLPVVTFILGYFLNWIIGTVQKRSSLNKIRKILNHEVNWNIEILVINISKIPKDLSEAEYLFKFAKVAAHSSEAMTSSVFDAYISELSKLKEHEVENYLYFYSIISMLKLHSNELIKYLQIDGRNDKQSEQMLARIQTVAVVAKSLLKK</sequence>
<protein>
    <submittedName>
        <fullName evidence="2">Uncharacterized protein</fullName>
    </submittedName>
</protein>
<dbReference type="Proteomes" id="UP000241858">
    <property type="component" value="Unassembled WGS sequence"/>
</dbReference>
<dbReference type="OrthoDB" id="9939838at2"/>
<comment type="caution">
    <text evidence="2">The sequence shown here is derived from an EMBL/GenBank/DDBJ whole genome shotgun (WGS) entry which is preliminary data.</text>
</comment>
<evidence type="ECO:0000256" key="1">
    <source>
        <dbReference type="SAM" id="Phobius"/>
    </source>
</evidence>
<name>A0A2T3HSE6_9GAMM</name>
<dbReference type="RefSeq" id="WP_061000944.1">
    <property type="nucleotide sequence ID" value="NZ_LNQZ01000048.1"/>
</dbReference>
<gene>
    <name evidence="2" type="ORF">C0W81_20030</name>
</gene>
<proteinExistence type="predicted"/>
<reference evidence="2 3" key="1">
    <citation type="submission" date="2018-03" db="EMBL/GenBank/DDBJ databases">
        <title>Whole genome sequencing of Histamine producing bacteria.</title>
        <authorList>
            <person name="Butler K."/>
        </authorList>
    </citation>
    <scope>NUCLEOTIDE SEQUENCE [LARGE SCALE GENOMIC DNA]</scope>
    <source>
        <strain evidence="2 3">DSM 23343</strain>
    </source>
</reference>
<dbReference type="AlphaFoldDB" id="A0A2T3HSE6"/>
<keyword evidence="1" id="KW-0812">Transmembrane</keyword>
<keyword evidence="1" id="KW-0472">Membrane</keyword>
<accession>A0A2T3HSE6</accession>
<feature type="transmembrane region" description="Helical" evidence="1">
    <location>
        <begin position="12"/>
        <end position="30"/>
    </location>
</feature>
<evidence type="ECO:0000313" key="2">
    <source>
        <dbReference type="EMBL" id="PST96438.1"/>
    </source>
</evidence>
<organism evidence="2 3">
    <name type="scientific">Photobacterium aquimaris</name>
    <dbReference type="NCBI Taxonomy" id="512643"/>
    <lineage>
        <taxon>Bacteria</taxon>
        <taxon>Pseudomonadati</taxon>
        <taxon>Pseudomonadota</taxon>
        <taxon>Gammaproteobacteria</taxon>
        <taxon>Vibrionales</taxon>
        <taxon>Vibrionaceae</taxon>
        <taxon>Photobacterium</taxon>
    </lineage>
</organism>
<evidence type="ECO:0000313" key="3">
    <source>
        <dbReference type="Proteomes" id="UP000241858"/>
    </source>
</evidence>
<keyword evidence="1" id="KW-1133">Transmembrane helix</keyword>
<dbReference type="EMBL" id="PYLY01000075">
    <property type="protein sequence ID" value="PST96438.1"/>
    <property type="molecule type" value="Genomic_DNA"/>
</dbReference>